<protein>
    <submittedName>
        <fullName evidence="1">Uncharacterized protein</fullName>
    </submittedName>
</protein>
<sequence>MEIIYKLSPLIELPEYIEEEAIKYWFTNQKIGQLIKVLFEEREFNLGEMFDFTNLNSKDVNDSYGAHPFLRDISSDFENILSITRKTYSAQTYKTGGNIPIVTYELDFPNY</sequence>
<reference evidence="1" key="1">
    <citation type="submission" date="2018-04" db="EMBL/GenBank/DDBJ databases">
        <title>Draft Genome Sequences of Chryseobacterium lactis NCTC11390T isolated from milk, Chryseobacterium oncorhynchi 701B-08T from rainbow trout, and Chryseobacterium viscerum 687B-08T from diseased fish.</title>
        <authorList>
            <person name="Jeong J.-J."/>
            <person name="Lee Y.J."/>
            <person name="Pathiraja D."/>
            <person name="Park B."/>
            <person name="Choi I.-G."/>
            <person name="Kim K.D."/>
        </authorList>
    </citation>
    <scope>NUCLEOTIDE SEQUENCE [LARGE SCALE GENOMIC DNA]</scope>
    <source>
        <strain evidence="1">701B-08</strain>
    </source>
</reference>
<organism evidence="1 2">
    <name type="scientific">Chryseobacterium oncorhynchi</name>
    <dbReference type="NCBI Taxonomy" id="741074"/>
    <lineage>
        <taxon>Bacteria</taxon>
        <taxon>Pseudomonadati</taxon>
        <taxon>Bacteroidota</taxon>
        <taxon>Flavobacteriia</taxon>
        <taxon>Flavobacteriales</taxon>
        <taxon>Weeksellaceae</taxon>
        <taxon>Chryseobacterium group</taxon>
        <taxon>Chryseobacterium</taxon>
    </lineage>
</organism>
<name>A0A316WF21_9FLAO</name>
<proteinExistence type="predicted"/>
<gene>
    <name evidence="1" type="ORF">C1638_020815</name>
</gene>
<dbReference type="Proteomes" id="UP000236182">
    <property type="component" value="Unassembled WGS sequence"/>
</dbReference>
<evidence type="ECO:0000313" key="1">
    <source>
        <dbReference type="EMBL" id="PWN60011.1"/>
    </source>
</evidence>
<dbReference type="EMBL" id="PPEI02000009">
    <property type="protein sequence ID" value="PWN60011.1"/>
    <property type="molecule type" value="Genomic_DNA"/>
</dbReference>
<keyword evidence="2" id="KW-1185">Reference proteome</keyword>
<comment type="caution">
    <text evidence="1">The sequence shown here is derived from an EMBL/GenBank/DDBJ whole genome shotgun (WGS) entry which is preliminary data.</text>
</comment>
<dbReference type="RefSeq" id="WP_109623856.1">
    <property type="nucleotide sequence ID" value="NZ_PPEI02000009.1"/>
</dbReference>
<accession>A0A316WF21</accession>
<evidence type="ECO:0000313" key="2">
    <source>
        <dbReference type="Proteomes" id="UP000236182"/>
    </source>
</evidence>
<dbReference type="AlphaFoldDB" id="A0A316WF21"/>